<organism evidence="2 3">
    <name type="scientific">Trichogramma brassicae</name>
    <dbReference type="NCBI Taxonomy" id="86971"/>
    <lineage>
        <taxon>Eukaryota</taxon>
        <taxon>Metazoa</taxon>
        <taxon>Ecdysozoa</taxon>
        <taxon>Arthropoda</taxon>
        <taxon>Hexapoda</taxon>
        <taxon>Insecta</taxon>
        <taxon>Pterygota</taxon>
        <taxon>Neoptera</taxon>
        <taxon>Endopterygota</taxon>
        <taxon>Hymenoptera</taxon>
        <taxon>Apocrita</taxon>
        <taxon>Proctotrupomorpha</taxon>
        <taxon>Chalcidoidea</taxon>
        <taxon>Trichogrammatidae</taxon>
        <taxon>Trichogramma</taxon>
    </lineage>
</organism>
<keyword evidence="3" id="KW-1185">Reference proteome</keyword>
<dbReference type="Proteomes" id="UP000479190">
    <property type="component" value="Unassembled WGS sequence"/>
</dbReference>
<gene>
    <name evidence="2" type="ORF">TBRA_LOCUS1724</name>
</gene>
<name>A0A6H5I0I8_9HYME</name>
<evidence type="ECO:0000256" key="1">
    <source>
        <dbReference type="SAM" id="MobiDB-lite"/>
    </source>
</evidence>
<protein>
    <submittedName>
        <fullName evidence="2">Uncharacterized protein</fullName>
    </submittedName>
</protein>
<feature type="compositionally biased region" description="Basic and acidic residues" evidence="1">
    <location>
        <begin position="186"/>
        <end position="195"/>
    </location>
</feature>
<feature type="region of interest" description="Disordered" evidence="1">
    <location>
        <begin position="156"/>
        <end position="195"/>
    </location>
</feature>
<sequence length="212" mass="23513">MRAAAVVRARAQAYTYRRLSCTHNTVCCSCRITAAFVLLCCCNYSSWRIRDTCASVYCQSCIAIWHIAENVAEPGEVRDSYIAIGADEHSHRKVASNPTSIHRIIISHMNVMYAARHFHKKDISICTSNQSTRISNIHAIYAERLLQASIISKPTSIRPAPSEGPKVGPTFLVRPISPTTASHSPRSRDLRGKEKPCTSVRCTSGFALEVHL</sequence>
<dbReference type="EMBL" id="CADCXV010000336">
    <property type="protein sequence ID" value="CAB0029696.1"/>
    <property type="molecule type" value="Genomic_DNA"/>
</dbReference>
<dbReference type="AlphaFoldDB" id="A0A6H5I0I8"/>
<evidence type="ECO:0000313" key="2">
    <source>
        <dbReference type="EMBL" id="CAB0029696.1"/>
    </source>
</evidence>
<accession>A0A6H5I0I8</accession>
<evidence type="ECO:0000313" key="3">
    <source>
        <dbReference type="Proteomes" id="UP000479190"/>
    </source>
</evidence>
<proteinExistence type="predicted"/>
<reference evidence="2 3" key="1">
    <citation type="submission" date="2020-02" db="EMBL/GenBank/DDBJ databases">
        <authorList>
            <person name="Ferguson B K."/>
        </authorList>
    </citation>
    <scope>NUCLEOTIDE SEQUENCE [LARGE SCALE GENOMIC DNA]</scope>
</reference>